<evidence type="ECO:0000256" key="5">
    <source>
        <dbReference type="ARBA" id="ARBA00023274"/>
    </source>
</evidence>
<dbReference type="FunFam" id="3.40.50.10490:FF:000026">
    <property type="entry name" value="28S ribosomal protein S2, mitochondrial"/>
    <property type="match status" value="1"/>
</dbReference>
<dbReference type="PANTHER" id="PTHR12534:SF0">
    <property type="entry name" value="SMALL RIBOSOMAL SUBUNIT PROTEIN US2M"/>
    <property type="match status" value="1"/>
</dbReference>
<proteinExistence type="inferred from homology"/>
<dbReference type="GO" id="GO:0005763">
    <property type="term" value="C:mitochondrial small ribosomal subunit"/>
    <property type="evidence" value="ECO:0007669"/>
    <property type="project" value="UniProtKB-ARBA"/>
</dbReference>
<evidence type="ECO:0000256" key="2">
    <source>
        <dbReference type="ARBA" id="ARBA00006242"/>
    </source>
</evidence>
<evidence type="ECO:0000313" key="10">
    <source>
        <dbReference type="Proteomes" id="UP001152795"/>
    </source>
</evidence>
<dbReference type="SUPFAM" id="SSF52313">
    <property type="entry name" value="Ribosomal protein S2"/>
    <property type="match status" value="1"/>
</dbReference>
<dbReference type="Gene3D" id="3.40.50.10490">
    <property type="entry name" value="Glucose-6-phosphate isomerase like protein, domain 1"/>
    <property type="match status" value="1"/>
</dbReference>
<evidence type="ECO:0000313" key="9">
    <source>
        <dbReference type="EMBL" id="CAB3993801.1"/>
    </source>
</evidence>
<dbReference type="Proteomes" id="UP001152795">
    <property type="component" value="Unassembled WGS sequence"/>
</dbReference>
<dbReference type="EMBL" id="CACRXK020002330">
    <property type="protein sequence ID" value="CAB3993801.1"/>
    <property type="molecule type" value="Genomic_DNA"/>
</dbReference>
<keyword evidence="3" id="KW-0689">Ribosomal protein</keyword>
<dbReference type="PANTHER" id="PTHR12534">
    <property type="entry name" value="30S RIBOSOMAL PROTEIN S2 PROKARYOTIC AND ORGANELLAR"/>
    <property type="match status" value="1"/>
</dbReference>
<keyword evidence="5" id="KW-0687">Ribonucleoprotein</keyword>
<dbReference type="OrthoDB" id="2320368at2759"/>
<reference evidence="9" key="1">
    <citation type="submission" date="2020-04" db="EMBL/GenBank/DDBJ databases">
        <authorList>
            <person name="Alioto T."/>
            <person name="Alioto T."/>
            <person name="Gomez Garrido J."/>
        </authorList>
    </citation>
    <scope>NUCLEOTIDE SEQUENCE</scope>
    <source>
        <strain evidence="9">A484AB</strain>
    </source>
</reference>
<keyword evidence="4" id="KW-0496">Mitochondrion</keyword>
<organism evidence="9 10">
    <name type="scientific">Paramuricea clavata</name>
    <name type="common">Red gorgonian</name>
    <name type="synonym">Violescent sea-whip</name>
    <dbReference type="NCBI Taxonomy" id="317549"/>
    <lineage>
        <taxon>Eukaryota</taxon>
        <taxon>Metazoa</taxon>
        <taxon>Cnidaria</taxon>
        <taxon>Anthozoa</taxon>
        <taxon>Octocorallia</taxon>
        <taxon>Malacalcyonacea</taxon>
        <taxon>Plexauridae</taxon>
        <taxon>Paramuricea</taxon>
    </lineage>
</organism>
<dbReference type="HAMAP" id="MF_00291_B">
    <property type="entry name" value="Ribosomal_uS2_B"/>
    <property type="match status" value="1"/>
</dbReference>
<comment type="similarity">
    <text evidence="2">Belongs to the universal ribosomal protein uS2 family.</text>
</comment>
<dbReference type="Pfam" id="PF00318">
    <property type="entry name" value="Ribosomal_S2"/>
    <property type="match status" value="2"/>
</dbReference>
<evidence type="ECO:0000256" key="6">
    <source>
        <dbReference type="ARBA" id="ARBA00059792"/>
    </source>
</evidence>
<dbReference type="AlphaFoldDB" id="A0A7D9HU70"/>
<evidence type="ECO:0000256" key="4">
    <source>
        <dbReference type="ARBA" id="ARBA00023128"/>
    </source>
</evidence>
<comment type="subcellular location">
    <subcellularLocation>
        <location evidence="1">Mitochondrion</location>
    </subcellularLocation>
</comment>
<name>A0A7D9HU70_PARCT</name>
<evidence type="ECO:0000256" key="3">
    <source>
        <dbReference type="ARBA" id="ARBA00022980"/>
    </source>
</evidence>
<dbReference type="CDD" id="cd01425">
    <property type="entry name" value="RPS2"/>
    <property type="match status" value="1"/>
</dbReference>
<accession>A0A7D9HU70</accession>
<protein>
    <recommendedName>
        <fullName evidence="7">Small ribosomal subunit protein uS2m</fullName>
    </recommendedName>
    <alternativeName>
        <fullName evidence="8">28S ribosomal protein S2, mitochondrial</fullName>
    </alternativeName>
</protein>
<dbReference type="GO" id="GO:0006412">
    <property type="term" value="P:translation"/>
    <property type="evidence" value="ECO:0007669"/>
    <property type="project" value="InterPro"/>
</dbReference>
<dbReference type="InterPro" id="IPR001865">
    <property type="entry name" value="Ribosomal_uS2"/>
</dbReference>
<dbReference type="GO" id="GO:0005743">
    <property type="term" value="C:mitochondrial inner membrane"/>
    <property type="evidence" value="ECO:0007669"/>
    <property type="project" value="UniProtKB-ARBA"/>
</dbReference>
<dbReference type="GO" id="GO:0003735">
    <property type="term" value="F:structural constituent of ribosome"/>
    <property type="evidence" value="ECO:0007669"/>
    <property type="project" value="InterPro"/>
</dbReference>
<sequence length="262" mass="29925">MEILKSSIFRFCKCQIWSGRARLVRGVPPHLNIQRLRGFAGVGQTRLLKDNQNEGHQNDPLQEPDFFQVSKLFSVRDLLNANIHLGHHEGCWNPFMKPYLYGSRERFHIIDLDKTATHLKLALNIMSHVAYRRGVILFVSTHPQFEELVQQTARDAGEYFVTRQWNIGTFTNSNILLDTTRLPDLVVLTNLTMFGRGAPPVKEAAQCNIPSVGVVDSDCDPRLITYPIPGNDDTPSAMELYCRLFKEAILNAKEYRESLNRT</sequence>
<gene>
    <name evidence="9" type="ORF">PACLA_8A023373</name>
</gene>
<evidence type="ECO:0000256" key="7">
    <source>
        <dbReference type="ARBA" id="ARBA00071390"/>
    </source>
</evidence>
<keyword evidence="10" id="KW-1185">Reference proteome</keyword>
<evidence type="ECO:0000256" key="8">
    <source>
        <dbReference type="ARBA" id="ARBA00083109"/>
    </source>
</evidence>
<dbReference type="NCBIfam" id="TIGR01011">
    <property type="entry name" value="rpsB_bact"/>
    <property type="match status" value="1"/>
</dbReference>
<dbReference type="PRINTS" id="PR00395">
    <property type="entry name" value="RIBOSOMALS2"/>
</dbReference>
<dbReference type="InterPro" id="IPR005706">
    <property type="entry name" value="Ribosomal_uS2_bac/mit/plastid"/>
</dbReference>
<dbReference type="InterPro" id="IPR023591">
    <property type="entry name" value="Ribosomal_uS2_flav_dom_sf"/>
</dbReference>
<evidence type="ECO:0000256" key="1">
    <source>
        <dbReference type="ARBA" id="ARBA00004173"/>
    </source>
</evidence>
<comment type="function">
    <text evidence="6">Required for mitoribosome formation and stability, and mitochondrial translation.</text>
</comment>
<comment type="caution">
    <text evidence="9">The sequence shown here is derived from an EMBL/GenBank/DDBJ whole genome shotgun (WGS) entry which is preliminary data.</text>
</comment>